<dbReference type="AlphaFoldDB" id="F8LAS8"/>
<name>F8LAS8_9BACT</name>
<accession>F8LAS8</accession>
<dbReference type="EMBL" id="FR872624">
    <property type="protein sequence ID" value="CCB90589.1"/>
    <property type="molecule type" value="Genomic_DNA"/>
</dbReference>
<protein>
    <submittedName>
        <fullName evidence="1">Uncharacterized protein</fullName>
    </submittedName>
</protein>
<gene>
    <name evidence="1" type="ORF">WCH_BN09340</name>
</gene>
<organism evidence="1">
    <name type="scientific">Waddlia chondrophila 2032/99</name>
    <dbReference type="NCBI Taxonomy" id="765953"/>
    <lineage>
        <taxon>Bacteria</taxon>
        <taxon>Pseudomonadati</taxon>
        <taxon>Chlamydiota</taxon>
        <taxon>Chlamydiia</taxon>
        <taxon>Parachlamydiales</taxon>
        <taxon>Waddliaceae</taxon>
        <taxon>Waddlia</taxon>
    </lineage>
</organism>
<proteinExistence type="predicted"/>
<evidence type="ECO:0000313" key="1">
    <source>
        <dbReference type="EMBL" id="CCB90589.1"/>
    </source>
</evidence>
<sequence length="36" mass="4202">MQSIQKCKNNFTKKIAFLLKTISNLALFNRLFLGEK</sequence>
<reference evidence="1" key="1">
    <citation type="submission" date="2011-05" db="EMBL/GenBank/DDBJ databases">
        <title>Unity in variety -- the pan-genome of the Chlamydiae.</title>
        <authorList>
            <person name="Collingro A."/>
            <person name="Tischler P."/>
            <person name="Weinmaier T."/>
            <person name="Penz T."/>
            <person name="Heinz E."/>
            <person name="Brunham R.C."/>
            <person name="Read T.D."/>
            <person name="Bavoil P.M."/>
            <person name="Sachse K."/>
            <person name="Kahane S."/>
            <person name="Friedman M.G."/>
            <person name="Rattei T."/>
            <person name="Myers G.S.A."/>
            <person name="Horn M."/>
        </authorList>
    </citation>
    <scope>NUCLEOTIDE SEQUENCE</scope>
    <source>
        <strain evidence="1">2032/99</strain>
    </source>
</reference>